<dbReference type="InterPro" id="IPR023577">
    <property type="entry name" value="CYTH_domain"/>
</dbReference>
<dbReference type="Pfam" id="PF01928">
    <property type="entry name" value="CYTH"/>
    <property type="match status" value="1"/>
</dbReference>
<dbReference type="PANTHER" id="PTHR34948">
    <property type="entry name" value="OS08G0299200 PROTEIN"/>
    <property type="match status" value="1"/>
</dbReference>
<keyword evidence="3" id="KW-1185">Reference proteome</keyword>
<name>A0ABV2FFP8_9STRE</name>
<proteinExistence type="predicted"/>
<dbReference type="EMBL" id="JBEPLO010000003">
    <property type="protein sequence ID" value="MET3557255.1"/>
    <property type="molecule type" value="Genomic_DNA"/>
</dbReference>
<feature type="domain" description="CYTH" evidence="1">
    <location>
        <begin position="3"/>
        <end position="187"/>
    </location>
</feature>
<dbReference type="CDD" id="cd07762">
    <property type="entry name" value="CYTH-like_Pase_1"/>
    <property type="match status" value="1"/>
</dbReference>
<sequence length="187" mass="21733">MKQIEIEYKTLLDRTEFDQLTETFSHVPVFKQTNYYFDRPDRALRQAKLSLRIRTLVDRAELTLKIPQDIGNLEHNLDLSLQEARAMIADNRLTANRLTQLLIDRGFDLSQIGCLGSLTTYRREVALPIGLLALDENHYAGQVDYELELEVTDPEAGKQAFHDFLKEQQIDFKYAKSKVVRFLKTLE</sequence>
<evidence type="ECO:0000259" key="1">
    <source>
        <dbReference type="PROSITE" id="PS51707"/>
    </source>
</evidence>
<dbReference type="SUPFAM" id="SSF55154">
    <property type="entry name" value="CYTH-like phosphatases"/>
    <property type="match status" value="1"/>
</dbReference>
<evidence type="ECO:0000313" key="3">
    <source>
        <dbReference type="Proteomes" id="UP001549122"/>
    </source>
</evidence>
<evidence type="ECO:0000313" key="2">
    <source>
        <dbReference type="EMBL" id="MET3557255.1"/>
    </source>
</evidence>
<dbReference type="SMART" id="SM01118">
    <property type="entry name" value="CYTH"/>
    <property type="match status" value="1"/>
</dbReference>
<comment type="caution">
    <text evidence="2">The sequence shown here is derived from an EMBL/GenBank/DDBJ whole genome shotgun (WGS) entry which is preliminary data.</text>
</comment>
<organism evidence="2 3">
    <name type="scientific">Streptococcus rupicaprae</name>
    <dbReference type="NCBI Taxonomy" id="759619"/>
    <lineage>
        <taxon>Bacteria</taxon>
        <taxon>Bacillati</taxon>
        <taxon>Bacillota</taxon>
        <taxon>Bacilli</taxon>
        <taxon>Lactobacillales</taxon>
        <taxon>Streptococcaceae</taxon>
        <taxon>Streptococcus</taxon>
    </lineage>
</organism>
<protein>
    <submittedName>
        <fullName evidence="2">Uncharacterized protein YjbK</fullName>
    </submittedName>
</protein>
<dbReference type="InterPro" id="IPR033469">
    <property type="entry name" value="CYTH-like_dom_sf"/>
</dbReference>
<dbReference type="RefSeq" id="WP_354363999.1">
    <property type="nucleotide sequence ID" value="NZ_JBEPLO010000003.1"/>
</dbReference>
<gene>
    <name evidence="2" type="ORF">ABID29_000364</name>
</gene>
<reference evidence="2 3" key="1">
    <citation type="submission" date="2024-06" db="EMBL/GenBank/DDBJ databases">
        <title>Genomic Encyclopedia of Type Strains, Phase IV (KMG-IV): sequencing the most valuable type-strain genomes for metagenomic binning, comparative biology and taxonomic classification.</title>
        <authorList>
            <person name="Goeker M."/>
        </authorList>
    </citation>
    <scope>NUCLEOTIDE SEQUENCE [LARGE SCALE GENOMIC DNA]</scope>
    <source>
        <strain evidence="2 3">DSM 28303</strain>
    </source>
</reference>
<dbReference type="Gene3D" id="2.40.320.10">
    <property type="entry name" value="Hypothetical Protein Pfu-838710-001"/>
    <property type="match status" value="1"/>
</dbReference>
<dbReference type="InterPro" id="IPR009195">
    <property type="entry name" value="Uncharacterised_YjbK"/>
</dbReference>
<dbReference type="PANTHER" id="PTHR34948:SF2">
    <property type="entry name" value="TRIPHOSPHATE TUNNEL METALLOENZYME 3"/>
    <property type="match status" value="1"/>
</dbReference>
<dbReference type="PROSITE" id="PS51707">
    <property type="entry name" value="CYTH"/>
    <property type="match status" value="1"/>
</dbReference>
<accession>A0ABV2FFP8</accession>
<dbReference type="PIRSF" id="PIRSF012526">
    <property type="entry name" value="CYTH_UCP012526"/>
    <property type="match status" value="1"/>
</dbReference>
<dbReference type="Proteomes" id="UP001549122">
    <property type="component" value="Unassembled WGS sequence"/>
</dbReference>